<evidence type="ECO:0000313" key="2">
    <source>
        <dbReference type="Proteomes" id="UP000199532"/>
    </source>
</evidence>
<dbReference type="AlphaFoldDB" id="A0A1H6R2M6"/>
<accession>A0A1H6R2M6</accession>
<evidence type="ECO:0000313" key="1">
    <source>
        <dbReference type="EMBL" id="SEI45825.1"/>
    </source>
</evidence>
<keyword evidence="2" id="KW-1185">Reference proteome</keyword>
<gene>
    <name evidence="1" type="ORF">SAMN04487995_0896</name>
</gene>
<evidence type="ECO:0008006" key="3">
    <source>
        <dbReference type="Google" id="ProtNLM"/>
    </source>
</evidence>
<dbReference type="RefSeq" id="WP_090332369.1">
    <property type="nucleotide sequence ID" value="NZ_FNXY01000001.1"/>
</dbReference>
<name>A0A1H6R2M6_9BACT</name>
<protein>
    <recommendedName>
        <fullName evidence="3">Transposase</fullName>
    </recommendedName>
</protein>
<sequence length="73" mass="8653">MGLQKGIKARKTYDADFKQEITRLLASGRSVREITETFELLKMWVATPVLYRWKRIATMKTKVVRHRGKERTE</sequence>
<dbReference type="EMBL" id="FNXY01000001">
    <property type="protein sequence ID" value="SEI45825.1"/>
    <property type="molecule type" value="Genomic_DNA"/>
</dbReference>
<proteinExistence type="predicted"/>
<organism evidence="1 2">
    <name type="scientific">Dyadobacter koreensis</name>
    <dbReference type="NCBI Taxonomy" id="408657"/>
    <lineage>
        <taxon>Bacteria</taxon>
        <taxon>Pseudomonadati</taxon>
        <taxon>Bacteroidota</taxon>
        <taxon>Cytophagia</taxon>
        <taxon>Cytophagales</taxon>
        <taxon>Spirosomataceae</taxon>
        <taxon>Dyadobacter</taxon>
    </lineage>
</organism>
<reference evidence="1 2" key="1">
    <citation type="submission" date="2016-10" db="EMBL/GenBank/DDBJ databases">
        <authorList>
            <person name="de Groot N.N."/>
        </authorList>
    </citation>
    <scope>NUCLEOTIDE SEQUENCE [LARGE SCALE GENOMIC DNA]</scope>
    <source>
        <strain evidence="1 2">DSM 19938</strain>
    </source>
</reference>
<dbReference type="Proteomes" id="UP000199532">
    <property type="component" value="Unassembled WGS sequence"/>
</dbReference>
<dbReference type="OrthoDB" id="965889at2"/>